<evidence type="ECO:0000313" key="3">
    <source>
        <dbReference type="Proteomes" id="UP000299102"/>
    </source>
</evidence>
<dbReference type="EMBL" id="BGZK01001755">
    <property type="protein sequence ID" value="GBP85726.1"/>
    <property type="molecule type" value="Genomic_DNA"/>
</dbReference>
<dbReference type="Proteomes" id="UP000299102">
    <property type="component" value="Unassembled WGS sequence"/>
</dbReference>
<keyword evidence="3" id="KW-1185">Reference proteome</keyword>
<protein>
    <submittedName>
        <fullName evidence="2">Uncharacterized protein</fullName>
    </submittedName>
</protein>
<evidence type="ECO:0000313" key="2">
    <source>
        <dbReference type="EMBL" id="GBP85726.1"/>
    </source>
</evidence>
<sequence>MSCQHNSNAEVRRRARNVGGRFEARRPTRTRVLGPHPLRAGLGSGAAHDPRRLEDNNIHGRRLNSVPSAMHLLVDSLSI</sequence>
<name>A0A4C1ZAY7_EUMVA</name>
<reference evidence="2 3" key="1">
    <citation type="journal article" date="2019" name="Commun. Biol.">
        <title>The bagworm genome reveals a unique fibroin gene that provides high tensile strength.</title>
        <authorList>
            <person name="Kono N."/>
            <person name="Nakamura H."/>
            <person name="Ohtoshi R."/>
            <person name="Tomita M."/>
            <person name="Numata K."/>
            <person name="Arakawa K."/>
        </authorList>
    </citation>
    <scope>NUCLEOTIDE SEQUENCE [LARGE SCALE GENOMIC DNA]</scope>
</reference>
<evidence type="ECO:0000256" key="1">
    <source>
        <dbReference type="SAM" id="MobiDB-lite"/>
    </source>
</evidence>
<feature type="region of interest" description="Disordered" evidence="1">
    <location>
        <begin position="1"/>
        <end position="53"/>
    </location>
</feature>
<gene>
    <name evidence="2" type="ORF">EVAR_69987_1</name>
</gene>
<dbReference type="AlphaFoldDB" id="A0A4C1ZAY7"/>
<proteinExistence type="predicted"/>
<organism evidence="2 3">
    <name type="scientific">Eumeta variegata</name>
    <name type="common">Bagworm moth</name>
    <name type="synonym">Eumeta japonica</name>
    <dbReference type="NCBI Taxonomy" id="151549"/>
    <lineage>
        <taxon>Eukaryota</taxon>
        <taxon>Metazoa</taxon>
        <taxon>Ecdysozoa</taxon>
        <taxon>Arthropoda</taxon>
        <taxon>Hexapoda</taxon>
        <taxon>Insecta</taxon>
        <taxon>Pterygota</taxon>
        <taxon>Neoptera</taxon>
        <taxon>Endopterygota</taxon>
        <taxon>Lepidoptera</taxon>
        <taxon>Glossata</taxon>
        <taxon>Ditrysia</taxon>
        <taxon>Tineoidea</taxon>
        <taxon>Psychidae</taxon>
        <taxon>Oiketicinae</taxon>
        <taxon>Eumeta</taxon>
    </lineage>
</organism>
<accession>A0A4C1ZAY7</accession>
<comment type="caution">
    <text evidence="2">The sequence shown here is derived from an EMBL/GenBank/DDBJ whole genome shotgun (WGS) entry which is preliminary data.</text>
</comment>